<name>A0AA89BKP4_PINIB</name>
<evidence type="ECO:0000313" key="1">
    <source>
        <dbReference type="EMBL" id="KAK3084652.1"/>
    </source>
</evidence>
<organism evidence="1 2">
    <name type="scientific">Pinctada imbricata</name>
    <name type="common">Atlantic pearl-oyster</name>
    <name type="synonym">Pinctada martensii</name>
    <dbReference type="NCBI Taxonomy" id="66713"/>
    <lineage>
        <taxon>Eukaryota</taxon>
        <taxon>Metazoa</taxon>
        <taxon>Spiralia</taxon>
        <taxon>Lophotrochozoa</taxon>
        <taxon>Mollusca</taxon>
        <taxon>Bivalvia</taxon>
        <taxon>Autobranchia</taxon>
        <taxon>Pteriomorphia</taxon>
        <taxon>Pterioida</taxon>
        <taxon>Pterioidea</taxon>
        <taxon>Pteriidae</taxon>
        <taxon>Pinctada</taxon>
    </lineage>
</organism>
<dbReference type="AlphaFoldDB" id="A0AA89BKP4"/>
<proteinExistence type="predicted"/>
<sequence>MNTLKNDSNTLKNDTNILKNDANTLKNDTNTLKCSITKFLRPHHVQKYFDGKLSKIIDVNYLSQCFNIPQ</sequence>
<comment type="caution">
    <text evidence="1">The sequence shown here is derived from an EMBL/GenBank/DDBJ whole genome shotgun (WGS) entry which is preliminary data.</text>
</comment>
<reference evidence="1" key="1">
    <citation type="submission" date="2019-08" db="EMBL/GenBank/DDBJ databases">
        <title>The improved chromosome-level genome for the pearl oyster Pinctada fucata martensii using PacBio sequencing and Hi-C.</title>
        <authorList>
            <person name="Zheng Z."/>
        </authorList>
    </citation>
    <scope>NUCLEOTIDE SEQUENCE</scope>
    <source>
        <strain evidence="1">ZZ-2019</strain>
        <tissue evidence="1">Adductor muscle</tissue>
    </source>
</reference>
<evidence type="ECO:0000313" key="2">
    <source>
        <dbReference type="Proteomes" id="UP001186944"/>
    </source>
</evidence>
<dbReference type="Gene3D" id="1.20.5.190">
    <property type="match status" value="1"/>
</dbReference>
<gene>
    <name evidence="1" type="ORF">FSP39_016920</name>
</gene>
<dbReference type="Proteomes" id="UP001186944">
    <property type="component" value="Unassembled WGS sequence"/>
</dbReference>
<accession>A0AA89BKP4</accession>
<keyword evidence="2" id="KW-1185">Reference proteome</keyword>
<protein>
    <submittedName>
        <fullName evidence="1">Uncharacterized protein</fullName>
    </submittedName>
</protein>
<dbReference type="EMBL" id="VSWD01000013">
    <property type="protein sequence ID" value="KAK3084652.1"/>
    <property type="molecule type" value="Genomic_DNA"/>
</dbReference>